<dbReference type="Gene3D" id="3.30.470.20">
    <property type="entry name" value="ATP-grasp fold, B domain"/>
    <property type="match status" value="1"/>
</dbReference>
<protein>
    <submittedName>
        <fullName evidence="2">Unannotated protein</fullName>
    </submittedName>
</protein>
<proteinExistence type="predicted"/>
<dbReference type="GO" id="GO:0005524">
    <property type="term" value="F:ATP binding"/>
    <property type="evidence" value="ECO:0007669"/>
    <property type="project" value="InterPro"/>
</dbReference>
<accession>A0A6J6DNT7</accession>
<dbReference type="EMBL" id="CAEZSR010000073">
    <property type="protein sequence ID" value="CAB4565106.1"/>
    <property type="molecule type" value="Genomic_DNA"/>
</dbReference>
<evidence type="ECO:0000313" key="2">
    <source>
        <dbReference type="EMBL" id="CAB4565106.1"/>
    </source>
</evidence>
<name>A0A6J6DNT7_9ZZZZ</name>
<dbReference type="InterPro" id="IPR053191">
    <property type="entry name" value="DcsG_Biosynth_Enzyme"/>
</dbReference>
<dbReference type="Pfam" id="PF02955">
    <property type="entry name" value="GSH-S_ATP"/>
    <property type="match status" value="1"/>
</dbReference>
<dbReference type="PROSITE" id="PS50975">
    <property type="entry name" value="ATP_GRASP"/>
    <property type="match status" value="1"/>
</dbReference>
<dbReference type="AlphaFoldDB" id="A0A6J6DNT7"/>
<dbReference type="GO" id="GO:0046872">
    <property type="term" value="F:metal ion binding"/>
    <property type="evidence" value="ECO:0007669"/>
    <property type="project" value="InterPro"/>
</dbReference>
<evidence type="ECO:0000259" key="1">
    <source>
        <dbReference type="PROSITE" id="PS50975"/>
    </source>
</evidence>
<dbReference type="PANTHER" id="PTHR39217:SF1">
    <property type="entry name" value="GLUTATHIONE SYNTHETASE"/>
    <property type="match status" value="1"/>
</dbReference>
<dbReference type="SUPFAM" id="SSF56059">
    <property type="entry name" value="Glutathione synthetase ATP-binding domain-like"/>
    <property type="match status" value="1"/>
</dbReference>
<gene>
    <name evidence="2" type="ORF">UFOPK1493_02036</name>
</gene>
<reference evidence="2" key="1">
    <citation type="submission" date="2020-05" db="EMBL/GenBank/DDBJ databases">
        <authorList>
            <person name="Chiriac C."/>
            <person name="Salcher M."/>
            <person name="Ghai R."/>
            <person name="Kavagutti S V."/>
        </authorList>
    </citation>
    <scope>NUCLEOTIDE SEQUENCE</scope>
</reference>
<dbReference type="InterPro" id="IPR011761">
    <property type="entry name" value="ATP-grasp"/>
</dbReference>
<sequence length="282" mass="30258">MTTIVLVTASAMPKPDPESHLLVTALEQRGARSQLLAWDAEFDWSSADLVVVRSAWDYFERLDEFLSWADAVETVSRLVNPAAVLRWNTHKRYLTELIERGVPTVPTVVVAKASDLPDLPMLFPGSLELVVKPAVSIGAIGAMRAAADDAGLAAHLAHLALSGDVLVQPFVASVLDRGETSLLFAGGDLSHSVRKVPLAGEYRVQDHHGGSVHHHQATSREIAVARAALAVAPARCTYARVDLVDTADGPVVMELELVEPALFLDEDPSAPDRFAASIIAQV</sequence>
<dbReference type="PANTHER" id="PTHR39217">
    <property type="match status" value="1"/>
</dbReference>
<feature type="domain" description="ATP-grasp" evidence="1">
    <location>
        <begin position="94"/>
        <end position="282"/>
    </location>
</feature>
<dbReference type="GO" id="GO:0004363">
    <property type="term" value="F:glutathione synthase activity"/>
    <property type="evidence" value="ECO:0007669"/>
    <property type="project" value="InterPro"/>
</dbReference>
<organism evidence="2">
    <name type="scientific">freshwater metagenome</name>
    <dbReference type="NCBI Taxonomy" id="449393"/>
    <lineage>
        <taxon>unclassified sequences</taxon>
        <taxon>metagenomes</taxon>
        <taxon>ecological metagenomes</taxon>
    </lineage>
</organism>
<dbReference type="InterPro" id="IPR004218">
    <property type="entry name" value="GSHS_ATP-bd"/>
</dbReference>